<keyword evidence="5 15" id="KW-0597">Phosphoprotein</keyword>
<dbReference type="SMART" id="SM00065">
    <property type="entry name" value="GAF"/>
    <property type="match status" value="2"/>
</dbReference>
<evidence type="ECO:0000256" key="10">
    <source>
        <dbReference type="ARBA" id="ARBA00022840"/>
    </source>
</evidence>
<dbReference type="InterPro" id="IPR003661">
    <property type="entry name" value="HisK_dim/P_dom"/>
</dbReference>
<feature type="modified residue" description="4-aspartylphosphate" evidence="15">
    <location>
        <position position="1763"/>
    </location>
</feature>
<evidence type="ECO:0000259" key="19">
    <source>
        <dbReference type="PROSITE" id="PS50112"/>
    </source>
</evidence>
<dbReference type="SUPFAM" id="SSF55785">
    <property type="entry name" value="PYP-like sensor domain (PAS domain)"/>
    <property type="match status" value="6"/>
</dbReference>
<dbReference type="SMART" id="SM00448">
    <property type="entry name" value="REC"/>
    <property type="match status" value="2"/>
</dbReference>
<dbReference type="InterPro" id="IPR013656">
    <property type="entry name" value="PAS_4"/>
</dbReference>
<keyword evidence="11" id="KW-1133">Transmembrane helix</keyword>
<gene>
    <name evidence="22" type="ORF">NG792_18475</name>
</gene>
<evidence type="ECO:0000256" key="3">
    <source>
        <dbReference type="ARBA" id="ARBA00012438"/>
    </source>
</evidence>
<dbReference type="Pfam" id="PF00989">
    <property type="entry name" value="PAS"/>
    <property type="match status" value="1"/>
</dbReference>
<feature type="modified residue" description="4-aspartylphosphate" evidence="15">
    <location>
        <position position="1611"/>
    </location>
</feature>
<feature type="domain" description="PAC" evidence="20">
    <location>
        <begin position="987"/>
        <end position="1039"/>
    </location>
</feature>
<dbReference type="PROSITE" id="PS50894">
    <property type="entry name" value="HPT"/>
    <property type="match status" value="1"/>
</dbReference>
<dbReference type="CDD" id="cd00156">
    <property type="entry name" value="REC"/>
    <property type="match status" value="1"/>
</dbReference>
<evidence type="ECO:0000256" key="1">
    <source>
        <dbReference type="ARBA" id="ARBA00000085"/>
    </source>
</evidence>
<dbReference type="PRINTS" id="PR00344">
    <property type="entry name" value="BCTRLSENSOR"/>
</dbReference>
<evidence type="ECO:0000256" key="16">
    <source>
        <dbReference type="SAM" id="MobiDB-lite"/>
    </source>
</evidence>
<dbReference type="PROSITE" id="PS50112">
    <property type="entry name" value="PAS"/>
    <property type="match status" value="5"/>
</dbReference>
<dbReference type="CDD" id="cd17546">
    <property type="entry name" value="REC_hyHK_CKI1_RcsC-like"/>
    <property type="match status" value="1"/>
</dbReference>
<dbReference type="SMART" id="SM00387">
    <property type="entry name" value="HATPase_c"/>
    <property type="match status" value="1"/>
</dbReference>
<dbReference type="SUPFAM" id="SSF47226">
    <property type="entry name" value="Histidine-containing phosphotransfer domain, HPT domain"/>
    <property type="match status" value="1"/>
</dbReference>
<feature type="domain" description="PAS" evidence="19">
    <location>
        <begin position="373"/>
        <end position="428"/>
    </location>
</feature>
<feature type="domain" description="HPt" evidence="21">
    <location>
        <begin position="1880"/>
        <end position="1973"/>
    </location>
</feature>
<feature type="region of interest" description="Disordered" evidence="16">
    <location>
        <begin position="1829"/>
        <end position="1866"/>
    </location>
</feature>
<dbReference type="PANTHER" id="PTHR45339">
    <property type="entry name" value="HYBRID SIGNAL TRANSDUCTION HISTIDINE KINASE J"/>
    <property type="match status" value="1"/>
</dbReference>
<dbReference type="PROSITE" id="PS50110">
    <property type="entry name" value="RESPONSE_REGULATORY"/>
    <property type="match status" value="2"/>
</dbReference>
<comment type="subcellular location">
    <subcellularLocation>
        <location evidence="2">Cell membrane</location>
        <topology evidence="2">Multi-pass membrane protein</topology>
    </subcellularLocation>
</comment>
<evidence type="ECO:0000256" key="14">
    <source>
        <dbReference type="PROSITE-ProRule" id="PRU00110"/>
    </source>
</evidence>
<comment type="caution">
    <text evidence="22">The sequence shown here is derived from an EMBL/GenBank/DDBJ whole genome shotgun (WGS) entry which is preliminary data.</text>
</comment>
<evidence type="ECO:0000256" key="15">
    <source>
        <dbReference type="PROSITE-ProRule" id="PRU00169"/>
    </source>
</evidence>
<dbReference type="InterPro" id="IPR003594">
    <property type="entry name" value="HATPase_dom"/>
</dbReference>
<evidence type="ECO:0000256" key="12">
    <source>
        <dbReference type="ARBA" id="ARBA00023012"/>
    </source>
</evidence>
<evidence type="ECO:0000259" key="21">
    <source>
        <dbReference type="PROSITE" id="PS50894"/>
    </source>
</evidence>
<dbReference type="InterPro" id="IPR000014">
    <property type="entry name" value="PAS"/>
</dbReference>
<dbReference type="Gene3D" id="1.20.120.160">
    <property type="entry name" value="HPT domain"/>
    <property type="match status" value="1"/>
</dbReference>
<dbReference type="Pfam" id="PF13426">
    <property type="entry name" value="PAS_9"/>
    <property type="match status" value="1"/>
</dbReference>
<dbReference type="Gene3D" id="3.30.565.10">
    <property type="entry name" value="Histidine kinase-like ATPase, C-terminal domain"/>
    <property type="match status" value="1"/>
</dbReference>
<keyword evidence="8" id="KW-0547">Nucleotide-binding</keyword>
<dbReference type="InterPro" id="IPR029016">
    <property type="entry name" value="GAF-like_dom_sf"/>
</dbReference>
<dbReference type="InterPro" id="IPR001610">
    <property type="entry name" value="PAC"/>
</dbReference>
<evidence type="ECO:0000313" key="22">
    <source>
        <dbReference type="EMBL" id="MCT7979707.1"/>
    </source>
</evidence>
<evidence type="ECO:0000256" key="9">
    <source>
        <dbReference type="ARBA" id="ARBA00022777"/>
    </source>
</evidence>
<accession>A0ABT2NAK6</accession>
<dbReference type="EMBL" id="JAMXFA010000026">
    <property type="protein sequence ID" value="MCT7979707.1"/>
    <property type="molecule type" value="Genomic_DNA"/>
</dbReference>
<dbReference type="Pfam" id="PF02518">
    <property type="entry name" value="HATPase_c"/>
    <property type="match status" value="1"/>
</dbReference>
<dbReference type="Gene3D" id="3.30.450.20">
    <property type="entry name" value="PAS domain"/>
    <property type="match status" value="6"/>
</dbReference>
<dbReference type="Gene3D" id="3.40.50.2300">
    <property type="match status" value="2"/>
</dbReference>
<dbReference type="Pfam" id="PF01590">
    <property type="entry name" value="GAF"/>
    <property type="match status" value="1"/>
</dbReference>
<dbReference type="Proteomes" id="UP001525961">
    <property type="component" value="Unassembled WGS sequence"/>
</dbReference>
<dbReference type="CDD" id="cd00130">
    <property type="entry name" value="PAS"/>
    <property type="match status" value="5"/>
</dbReference>
<evidence type="ECO:0000256" key="7">
    <source>
        <dbReference type="ARBA" id="ARBA00022692"/>
    </source>
</evidence>
<dbReference type="InterPro" id="IPR013655">
    <property type="entry name" value="PAS_fold_3"/>
</dbReference>
<reference evidence="22 23" key="1">
    <citation type="journal article" date="2022" name="Front. Microbiol.">
        <title>High genomic differentiation and limited gene flow indicate recent cryptic speciation within the genus Laspinema (cyanobacteria).</title>
        <authorList>
            <person name="Stanojkovic A."/>
            <person name="Skoupy S."/>
            <person name="Skaloud P."/>
            <person name="Dvorak P."/>
        </authorList>
    </citation>
    <scope>NUCLEOTIDE SEQUENCE [LARGE SCALE GENOMIC DNA]</scope>
    <source>
        <strain evidence="22 23">D3b</strain>
    </source>
</reference>
<feature type="domain" description="Response regulatory" evidence="18">
    <location>
        <begin position="1557"/>
        <end position="1678"/>
    </location>
</feature>
<dbReference type="InterPro" id="IPR003018">
    <property type="entry name" value="GAF"/>
</dbReference>
<dbReference type="InterPro" id="IPR035965">
    <property type="entry name" value="PAS-like_dom_sf"/>
</dbReference>
<keyword evidence="23" id="KW-1185">Reference proteome</keyword>
<keyword evidence="9" id="KW-0418">Kinase</keyword>
<name>A0ABT2NAK6_9CYAN</name>
<dbReference type="SUPFAM" id="SSF55874">
    <property type="entry name" value="ATPase domain of HSP90 chaperone/DNA topoisomerase II/histidine kinase"/>
    <property type="match status" value="1"/>
</dbReference>
<evidence type="ECO:0000256" key="6">
    <source>
        <dbReference type="ARBA" id="ARBA00022679"/>
    </source>
</evidence>
<dbReference type="EC" id="2.7.13.3" evidence="3"/>
<dbReference type="InterPro" id="IPR000700">
    <property type="entry name" value="PAS-assoc_C"/>
</dbReference>
<sequence length="1975" mass="222322">MSNPLVLKILWVENTLKKEKPIQALYKANPTLESELTCIDCVEGAIAQLKQQRFDAIVLELSREETGELDCLHRLYETILPGELPGSRTHFVPGIVAVIPREDEEFALKAIAAGALGCLFTAQLTEPLLIRTIRQGIEHQDRIIRDRQLEPHKQRIIQRQNDALLALTTSHRGKEGDFAKICQEITEVAAQTLEVDRVSIWWYNGDRSAIRCVDLFESREHRHSEGLELFAQDYPDYFQALASNRAIAADDAHTHPATREFSASYLTLLGIASMLDAPIRLGGRVVGVVCCEQMENRRNWLLEDQQLISSLADFVALGMEECERFRTQEELRHYQEHLEELVGDRTVELQRINQQLQAEIEQRHQTELALRSSESKYRSVVDHIKEVIFQTDQQGCWTFLNPAWIQMTGFTVEESLGQSFLAFIVEEDWSRGAEGLALLTDDPIHYNCFEIQLRTQDGQRRWVNVCGSHYLDEAGTVLGLYGTLDDITERKQVEQALRESEERFRAIAQGTSVPLLISQISDGTIVYANELLGELLGMSLPQLIGQRTPDFYVNPQDRAVMLAQLRKEGFLSGYELHIKKANGTPFWALISIQFIAFNGKAAMLTTLSDITYRKQAEETIRASERKYRDLVDTSQDLIWSVDREGCWTFLNPATRHIYGYEPEEMLGRPFTEFQTPLAAQIDWQIFQELLAEKSYSQYETEHLRKDGSPIYLSFNAVALHDEQGNVLGTTGTATNITERKRTEDKLRERSQQASLGAEVGVALTQAGSLRQIVQRCALEIVRHLDAACVIIWTVDSGQNLELQASAGPYMPREGDRTPLGQFNPEQIAKLRQVYTSNDALTHPSVGDWLQQSGLGAFAGYPLIVDDLVVGVMEIFAHNPFSKTTLDYLSTIADRIAIGIDRKQADLEQRMATERLQYLLRSSPAVIYSRKATGDHAVTFISSNVSTLLGYDPGEFIEHPSFWGNRVHPEEASRLQVGWTHLLESGTNRDEYRFQHQNGEWRWMRDEQKLVRDDAGNPLEIVGYWADISDRKFAESALLETSARLDNILSSIDDTLWSVSLPNRTLLYMNQAAEKIYGRKVEEFFNNPNLWATVIHPEDSAQLEPLFDILTSPKSKDIEYRIVRPNGEIRWLRDRSRMIYDASGTPIRIDGLATDITERKRYEAALEQERQQLRQIVTHAPVAMAMFDREMCYLAYSDRWCLDYQITEPHLLGRSHYEIFPNLNSRWKNIHQQALTGTVMSSSEDVWENADDSQRYVRWAIHPWYSADMAIGGIVIVSIEIDELVQAREQALEAARLKSQFLANMSHEIRTPMNGVLGMTELLLRTQLTEQQRDFIQTLKISGENLLTLIDDILDFSKLEAGEMRLDSHEFDLNRTLEDAVDLFTLSAASKQIELAVLVAPDVPRYLKGDASRLRQILTNLLGNAIKFTERGEVVITVNWAESTPEPPDLSTPLTLRFSVRDSGIGIAPSDRKKLFQSFSQVDASTTRKYGGTGLGLAICKQLAQLMGGEIGVESQVGAGSTFWFTVQFEGVKTNNPNLGFTQPSSLDAACSILQGKKLLIVDDSPINRQVVRQQASHWGMEVSEAEDGLEAIKLLRKAVSSGNPFPLALLDMQMPKMDGEILGQLILTEPILANTSLIMMTSINESYQAKKFLDLGFCAYLIKPIKEARLLECLIRGISSEFHEGSLPAAFDSWGAPSRVPEKRAEPDPKNTLNILLVEDTRINQKVVLNQLQSLGFEADCANNGQEALDKMEVKTYNIVFMDCQMPVLDGYDATRGIRHREGDLRHTVVIGLTAYAMEGDRQKCLSAGMDDYLTKPVSVKDLQRAIAQWSHRSPGPASASPLNPPPTEGPAPDLSPESASSGGEHPIDEKHLLEIARGDRPFAVELIMAFIEDGKQYLEDASQALIQGDAVTLERKAHQIQGGSATIAAIAMPSLAANLEKQAKDSNFEEAEELVGQLKTILNQIEKWVKDWPV</sequence>
<dbReference type="Pfam" id="PF08447">
    <property type="entry name" value="PAS_3"/>
    <property type="match status" value="2"/>
</dbReference>
<evidence type="ECO:0000259" key="18">
    <source>
        <dbReference type="PROSITE" id="PS50110"/>
    </source>
</evidence>
<feature type="domain" description="PAS" evidence="19">
    <location>
        <begin position="1040"/>
        <end position="1113"/>
    </location>
</feature>
<dbReference type="PROSITE" id="PS50109">
    <property type="entry name" value="HIS_KIN"/>
    <property type="match status" value="1"/>
</dbReference>
<dbReference type="SMART" id="SM00388">
    <property type="entry name" value="HisKA"/>
    <property type="match status" value="1"/>
</dbReference>
<keyword evidence="6" id="KW-0808">Transferase</keyword>
<dbReference type="InterPro" id="IPR005467">
    <property type="entry name" value="His_kinase_dom"/>
</dbReference>
<feature type="domain" description="Histidine kinase" evidence="17">
    <location>
        <begin position="1303"/>
        <end position="1530"/>
    </location>
</feature>
<evidence type="ECO:0000256" key="8">
    <source>
        <dbReference type="ARBA" id="ARBA00022741"/>
    </source>
</evidence>
<feature type="domain" description="Response regulatory" evidence="18">
    <location>
        <begin position="1714"/>
        <end position="1831"/>
    </location>
</feature>
<evidence type="ECO:0000256" key="2">
    <source>
        <dbReference type="ARBA" id="ARBA00004651"/>
    </source>
</evidence>
<feature type="domain" description="PAS" evidence="19">
    <location>
        <begin position="623"/>
        <end position="676"/>
    </location>
</feature>
<keyword evidence="12" id="KW-0902">Two-component regulatory system</keyword>
<dbReference type="Pfam" id="PF13185">
    <property type="entry name" value="GAF_2"/>
    <property type="match status" value="1"/>
</dbReference>
<comment type="catalytic activity">
    <reaction evidence="1">
        <text>ATP + protein L-histidine = ADP + protein N-phospho-L-histidine.</text>
        <dbReference type="EC" id="2.7.13.3"/>
    </reaction>
</comment>
<dbReference type="SUPFAM" id="SSF47384">
    <property type="entry name" value="Homodimeric domain of signal transducing histidine kinase"/>
    <property type="match status" value="1"/>
</dbReference>
<dbReference type="NCBIfam" id="TIGR00229">
    <property type="entry name" value="sensory_box"/>
    <property type="match status" value="6"/>
</dbReference>
<keyword evidence="13" id="KW-0472">Membrane</keyword>
<dbReference type="PROSITE" id="PS50113">
    <property type="entry name" value="PAC"/>
    <property type="match status" value="5"/>
</dbReference>
<dbReference type="Pfam" id="PF01627">
    <property type="entry name" value="Hpt"/>
    <property type="match status" value="1"/>
</dbReference>
<dbReference type="Pfam" id="PF00072">
    <property type="entry name" value="Response_reg"/>
    <property type="match status" value="2"/>
</dbReference>
<dbReference type="InterPro" id="IPR011006">
    <property type="entry name" value="CheY-like_superfamily"/>
</dbReference>
<dbReference type="InterPro" id="IPR004358">
    <property type="entry name" value="Sig_transdc_His_kin-like_C"/>
</dbReference>
<dbReference type="InterPro" id="IPR001789">
    <property type="entry name" value="Sig_transdc_resp-reg_receiver"/>
</dbReference>
<evidence type="ECO:0000256" key="5">
    <source>
        <dbReference type="ARBA" id="ARBA00022553"/>
    </source>
</evidence>
<protein>
    <recommendedName>
        <fullName evidence="3">histidine kinase</fullName>
        <ecNumber evidence="3">2.7.13.3</ecNumber>
    </recommendedName>
</protein>
<proteinExistence type="predicted"/>
<dbReference type="SUPFAM" id="SSF52172">
    <property type="entry name" value="CheY-like"/>
    <property type="match status" value="2"/>
</dbReference>
<dbReference type="InterPro" id="IPR008207">
    <property type="entry name" value="Sig_transdc_His_kin_Hpt_dom"/>
</dbReference>
<dbReference type="CDD" id="cd00082">
    <property type="entry name" value="HisKA"/>
    <property type="match status" value="1"/>
</dbReference>
<evidence type="ECO:0000313" key="23">
    <source>
        <dbReference type="Proteomes" id="UP001525961"/>
    </source>
</evidence>
<feature type="modified residue" description="Phosphohistidine" evidence="14">
    <location>
        <position position="1919"/>
    </location>
</feature>
<dbReference type="Gene3D" id="3.30.450.40">
    <property type="match status" value="2"/>
</dbReference>
<evidence type="ECO:0000259" key="20">
    <source>
        <dbReference type="PROSITE" id="PS50113"/>
    </source>
</evidence>
<dbReference type="RefSeq" id="WP_261236378.1">
    <property type="nucleotide sequence ID" value="NZ_JAMXFA010000026.1"/>
</dbReference>
<keyword evidence="10" id="KW-0067">ATP-binding</keyword>
<evidence type="ECO:0000256" key="13">
    <source>
        <dbReference type="ARBA" id="ARBA00023136"/>
    </source>
</evidence>
<dbReference type="InterPro" id="IPR013767">
    <property type="entry name" value="PAS_fold"/>
</dbReference>
<feature type="domain" description="PAC" evidence="20">
    <location>
        <begin position="1115"/>
        <end position="1167"/>
    </location>
</feature>
<feature type="domain" description="PAC" evidence="20">
    <location>
        <begin position="696"/>
        <end position="748"/>
    </location>
</feature>
<evidence type="ECO:0000259" key="17">
    <source>
        <dbReference type="PROSITE" id="PS50109"/>
    </source>
</evidence>
<keyword evidence="7" id="KW-0812">Transmembrane</keyword>
<dbReference type="Gene3D" id="1.10.287.130">
    <property type="match status" value="1"/>
</dbReference>
<evidence type="ECO:0000256" key="11">
    <source>
        <dbReference type="ARBA" id="ARBA00022989"/>
    </source>
</evidence>
<feature type="domain" description="PAS" evidence="19">
    <location>
        <begin position="911"/>
        <end position="985"/>
    </location>
</feature>
<dbReference type="InterPro" id="IPR036641">
    <property type="entry name" value="HPT_dom_sf"/>
</dbReference>
<dbReference type="Pfam" id="PF08448">
    <property type="entry name" value="PAS_4"/>
    <property type="match status" value="2"/>
</dbReference>
<evidence type="ECO:0000256" key="4">
    <source>
        <dbReference type="ARBA" id="ARBA00022475"/>
    </source>
</evidence>
<dbReference type="InterPro" id="IPR036890">
    <property type="entry name" value="HATPase_C_sf"/>
</dbReference>
<keyword evidence="4" id="KW-1003">Cell membrane</keyword>
<dbReference type="InterPro" id="IPR036097">
    <property type="entry name" value="HisK_dim/P_sf"/>
</dbReference>
<feature type="domain" description="PAS" evidence="19">
    <location>
        <begin position="500"/>
        <end position="567"/>
    </location>
</feature>
<dbReference type="Pfam" id="PF00512">
    <property type="entry name" value="HisKA"/>
    <property type="match status" value="1"/>
</dbReference>
<organism evidence="22 23">
    <name type="scientific">Laspinema olomoucense D3b</name>
    <dbReference type="NCBI Taxonomy" id="2953688"/>
    <lineage>
        <taxon>Bacteria</taxon>
        <taxon>Bacillati</taxon>
        <taxon>Cyanobacteriota</taxon>
        <taxon>Cyanophyceae</taxon>
        <taxon>Oscillatoriophycideae</taxon>
        <taxon>Oscillatoriales</taxon>
        <taxon>Laspinemataceae</taxon>
        <taxon>Laspinema</taxon>
        <taxon>Laspinema olomoucense</taxon>
    </lineage>
</organism>
<feature type="domain" description="PAC" evidence="20">
    <location>
        <begin position="572"/>
        <end position="622"/>
    </location>
</feature>
<dbReference type="PANTHER" id="PTHR45339:SF1">
    <property type="entry name" value="HYBRID SIGNAL TRANSDUCTION HISTIDINE KINASE J"/>
    <property type="match status" value="1"/>
</dbReference>
<dbReference type="SUPFAM" id="SSF55781">
    <property type="entry name" value="GAF domain-like"/>
    <property type="match status" value="2"/>
</dbReference>
<dbReference type="SMART" id="SM00091">
    <property type="entry name" value="PAS"/>
    <property type="match status" value="6"/>
</dbReference>
<feature type="domain" description="PAC" evidence="20">
    <location>
        <begin position="447"/>
        <end position="499"/>
    </location>
</feature>
<dbReference type="CDD" id="cd16922">
    <property type="entry name" value="HATPase_EvgS-ArcB-TorS-like"/>
    <property type="match status" value="1"/>
</dbReference>
<dbReference type="SMART" id="SM00086">
    <property type="entry name" value="PAC"/>
    <property type="match status" value="6"/>
</dbReference>